<proteinExistence type="predicted"/>
<evidence type="ECO:0000313" key="4">
    <source>
        <dbReference type="Proteomes" id="UP001630127"/>
    </source>
</evidence>
<sequence>MRSYGKEISDQTIVTKMLRCLTSRFDHVVAAMESKELATYSFDELIGSLQSHEARLNRANEKSEEKGFQVIGKSSKQHDNTRKPTSRGRGRAGYCGRGDRGGQGRGRVDAQDEQEQITEKQKNYKSNIRCYYCKRYGHVMIDCWKREKQANYAEDEEEIKLFMAYQDNIIALSDIWFLDSGYSNHITGIKSLFKELDESHKLKLRVGDGKQMQVEGKGTVAINNGHDEFSKVKGCKSAKEI</sequence>
<feature type="domain" description="Retrovirus-related Pol polyprotein from transposon TNT 1-94-like beta-barrel" evidence="2">
    <location>
        <begin position="176"/>
        <end position="224"/>
    </location>
</feature>
<dbReference type="InterPro" id="IPR036875">
    <property type="entry name" value="Znf_CCHC_sf"/>
</dbReference>
<evidence type="ECO:0000313" key="3">
    <source>
        <dbReference type="EMBL" id="KAL3500670.1"/>
    </source>
</evidence>
<dbReference type="Pfam" id="PF14223">
    <property type="entry name" value="Retrotran_gag_2"/>
    <property type="match status" value="1"/>
</dbReference>
<dbReference type="InterPro" id="IPR054722">
    <property type="entry name" value="PolX-like_BBD"/>
</dbReference>
<gene>
    <name evidence="3" type="ORF">ACH5RR_039763</name>
</gene>
<dbReference type="Gene3D" id="4.10.60.10">
    <property type="entry name" value="Zinc finger, CCHC-type"/>
    <property type="match status" value="1"/>
</dbReference>
<comment type="caution">
    <text evidence="3">The sequence shown here is derived from an EMBL/GenBank/DDBJ whole genome shotgun (WGS) entry which is preliminary data.</text>
</comment>
<dbReference type="SUPFAM" id="SSF57756">
    <property type="entry name" value="Retrovirus zinc finger-like domains"/>
    <property type="match status" value="1"/>
</dbReference>
<name>A0ABD2Y392_9GENT</name>
<dbReference type="AlphaFoldDB" id="A0ABD2Y392"/>
<evidence type="ECO:0000256" key="1">
    <source>
        <dbReference type="SAM" id="MobiDB-lite"/>
    </source>
</evidence>
<reference evidence="3 4" key="1">
    <citation type="submission" date="2024-11" db="EMBL/GenBank/DDBJ databases">
        <title>A near-complete genome assembly of Cinchona calisaya.</title>
        <authorList>
            <person name="Lian D.C."/>
            <person name="Zhao X.W."/>
            <person name="Wei L."/>
        </authorList>
    </citation>
    <scope>NUCLEOTIDE SEQUENCE [LARGE SCALE GENOMIC DNA]</scope>
    <source>
        <tissue evidence="3">Nenye</tissue>
    </source>
</reference>
<dbReference type="EMBL" id="JBJUIK010000016">
    <property type="protein sequence ID" value="KAL3500670.1"/>
    <property type="molecule type" value="Genomic_DNA"/>
</dbReference>
<protein>
    <recommendedName>
        <fullName evidence="2">Retrovirus-related Pol polyprotein from transposon TNT 1-94-like beta-barrel domain-containing protein</fullName>
    </recommendedName>
</protein>
<feature type="region of interest" description="Disordered" evidence="1">
    <location>
        <begin position="59"/>
        <end position="118"/>
    </location>
</feature>
<accession>A0ABD2Y392</accession>
<organism evidence="3 4">
    <name type="scientific">Cinchona calisaya</name>
    <dbReference type="NCBI Taxonomy" id="153742"/>
    <lineage>
        <taxon>Eukaryota</taxon>
        <taxon>Viridiplantae</taxon>
        <taxon>Streptophyta</taxon>
        <taxon>Embryophyta</taxon>
        <taxon>Tracheophyta</taxon>
        <taxon>Spermatophyta</taxon>
        <taxon>Magnoliopsida</taxon>
        <taxon>eudicotyledons</taxon>
        <taxon>Gunneridae</taxon>
        <taxon>Pentapetalae</taxon>
        <taxon>asterids</taxon>
        <taxon>lamiids</taxon>
        <taxon>Gentianales</taxon>
        <taxon>Rubiaceae</taxon>
        <taxon>Cinchonoideae</taxon>
        <taxon>Cinchoneae</taxon>
        <taxon>Cinchona</taxon>
    </lineage>
</organism>
<dbReference type="Proteomes" id="UP001630127">
    <property type="component" value="Unassembled WGS sequence"/>
</dbReference>
<evidence type="ECO:0000259" key="2">
    <source>
        <dbReference type="Pfam" id="PF22936"/>
    </source>
</evidence>
<feature type="compositionally biased region" description="Basic and acidic residues" evidence="1">
    <location>
        <begin position="97"/>
        <end position="110"/>
    </location>
</feature>
<keyword evidence="4" id="KW-1185">Reference proteome</keyword>
<dbReference type="Pfam" id="PF22936">
    <property type="entry name" value="Pol_BBD"/>
    <property type="match status" value="1"/>
</dbReference>